<dbReference type="CDD" id="cd14748">
    <property type="entry name" value="PBP2_UgpB"/>
    <property type="match status" value="1"/>
</dbReference>
<dbReference type="EMBL" id="PZHR01000045">
    <property type="protein sequence ID" value="PTK58533.1"/>
    <property type="molecule type" value="Genomic_DNA"/>
</dbReference>
<evidence type="ECO:0000256" key="1">
    <source>
        <dbReference type="ARBA" id="ARBA00004196"/>
    </source>
</evidence>
<dbReference type="RefSeq" id="WP_107644308.1">
    <property type="nucleotide sequence ID" value="NZ_PZHR01000045.1"/>
</dbReference>
<protein>
    <submittedName>
        <fullName evidence="6">ABC transporter substrate-binding protein</fullName>
    </submittedName>
</protein>
<evidence type="ECO:0000313" key="6">
    <source>
        <dbReference type="EMBL" id="PTK58533.1"/>
    </source>
</evidence>
<feature type="chain" id="PRO_5039497301" evidence="5">
    <location>
        <begin position="21"/>
        <end position="426"/>
    </location>
</feature>
<evidence type="ECO:0000256" key="2">
    <source>
        <dbReference type="ARBA" id="ARBA00008520"/>
    </source>
</evidence>
<gene>
    <name evidence="6" type="ORF">BUZ61_08985</name>
</gene>
<name>A0A2T4S9I8_9STAP</name>
<evidence type="ECO:0000256" key="3">
    <source>
        <dbReference type="ARBA" id="ARBA00022448"/>
    </source>
</evidence>
<dbReference type="OrthoDB" id="9795467at2"/>
<reference evidence="6 7" key="1">
    <citation type="journal article" date="2016" name="Front. Microbiol.">
        <title>Comprehensive Phylogenetic Analysis of Bovine Non-aureus Staphylococci Species Based on Whole-Genome Sequencing.</title>
        <authorList>
            <person name="Naushad S."/>
            <person name="Barkema H.W."/>
            <person name="Luby C."/>
            <person name="Condas L.A."/>
            <person name="Nobrega D.B."/>
            <person name="Carson D.A."/>
            <person name="De Buck J."/>
        </authorList>
    </citation>
    <scope>NUCLEOTIDE SEQUENCE [LARGE SCALE GENOMIC DNA]</scope>
    <source>
        <strain evidence="6 7">SNUC 4337</strain>
    </source>
</reference>
<dbReference type="InterPro" id="IPR006059">
    <property type="entry name" value="SBP"/>
</dbReference>
<keyword evidence="4 5" id="KW-0732">Signal</keyword>
<comment type="subcellular location">
    <subcellularLocation>
        <location evidence="1">Cell envelope</location>
    </subcellularLocation>
</comment>
<dbReference type="PROSITE" id="PS51257">
    <property type="entry name" value="PROKAR_LIPOPROTEIN"/>
    <property type="match status" value="1"/>
</dbReference>
<evidence type="ECO:0000256" key="4">
    <source>
        <dbReference type="ARBA" id="ARBA00022729"/>
    </source>
</evidence>
<comment type="similarity">
    <text evidence="2">Belongs to the bacterial solute-binding protein 1 family.</text>
</comment>
<dbReference type="Pfam" id="PF13416">
    <property type="entry name" value="SBP_bac_8"/>
    <property type="match status" value="1"/>
</dbReference>
<dbReference type="GO" id="GO:0030313">
    <property type="term" value="C:cell envelope"/>
    <property type="evidence" value="ECO:0007669"/>
    <property type="project" value="UniProtKB-SubCell"/>
</dbReference>
<dbReference type="SUPFAM" id="SSF53850">
    <property type="entry name" value="Periplasmic binding protein-like II"/>
    <property type="match status" value="1"/>
</dbReference>
<organism evidence="6 7">
    <name type="scientific">Staphylococcus nepalensis</name>
    <dbReference type="NCBI Taxonomy" id="214473"/>
    <lineage>
        <taxon>Bacteria</taxon>
        <taxon>Bacillati</taxon>
        <taxon>Bacillota</taxon>
        <taxon>Bacilli</taxon>
        <taxon>Bacillales</taxon>
        <taxon>Staphylococcaceae</taxon>
        <taxon>Staphylococcus</taxon>
    </lineage>
</organism>
<dbReference type="Gene3D" id="3.40.190.10">
    <property type="entry name" value="Periplasmic binding protein-like II"/>
    <property type="match status" value="2"/>
</dbReference>
<accession>A0A2T4S9I8</accession>
<dbReference type="InterPro" id="IPR050490">
    <property type="entry name" value="Bact_solute-bd_prot1"/>
</dbReference>
<feature type="signal peptide" evidence="5">
    <location>
        <begin position="1"/>
        <end position="20"/>
    </location>
</feature>
<comment type="caution">
    <text evidence="6">The sequence shown here is derived from an EMBL/GenBank/DDBJ whole genome shotgun (WGS) entry which is preliminary data.</text>
</comment>
<dbReference type="AlphaFoldDB" id="A0A2T4S9I8"/>
<evidence type="ECO:0000313" key="7">
    <source>
        <dbReference type="Proteomes" id="UP000240400"/>
    </source>
</evidence>
<keyword evidence="3" id="KW-0813">Transport</keyword>
<dbReference type="PANTHER" id="PTHR43649">
    <property type="entry name" value="ARABINOSE-BINDING PROTEIN-RELATED"/>
    <property type="match status" value="1"/>
</dbReference>
<proteinExistence type="inferred from homology"/>
<dbReference type="Proteomes" id="UP000240400">
    <property type="component" value="Unassembled WGS sequence"/>
</dbReference>
<sequence>MKQFSFLLCITLLFLAGCSAEGSKEETKDGKVKIEYWHVNAETQGGKTVKELVNDFNKQSDDVYVQAKYNPDMYKGLIQNMMSEAAGGRTPDVVQIGWSFKNYYKDNFEYTSPEEIINQSFPEDKKFIKEKFDDKVLKIAQDENGEQLGLPYSVSSPVMFINKDILRKAHLDANGPKTWEEVQNYAKKIKETTNQYGIFIQEPADSWAQQAIVDSNGGNIVKDGKASFANQEGIEAYQMMQDMVNNKSALHTNDEQGQQSFINGEVGMLFTTNAKQKHIKDNATFDVEAIEIPSWKGKEKAVPAGGAMLGITSDTKEEQEASWKFMKYLYKVENVAKWTKGTGYVPPRNDVVDNPKGLKAYVEENKMMRPAINQMSDVVPWAAFPGNSGLEAEQQLIDMRDKILGEDADVKETMEATQNRINQELD</sequence>
<evidence type="ECO:0000256" key="5">
    <source>
        <dbReference type="SAM" id="SignalP"/>
    </source>
</evidence>
<dbReference type="PANTHER" id="PTHR43649:SF31">
    <property type="entry name" value="SN-GLYCEROL-3-PHOSPHATE-BINDING PERIPLASMIC PROTEIN UGPB"/>
    <property type="match status" value="1"/>
</dbReference>